<dbReference type="InterPro" id="IPR001107">
    <property type="entry name" value="Band_7"/>
</dbReference>
<keyword evidence="4 7" id="KW-1133">Transmembrane helix</keyword>
<evidence type="ECO:0000256" key="1">
    <source>
        <dbReference type="ARBA" id="ARBA00004167"/>
    </source>
</evidence>
<accession>A0A6J4HW73</accession>
<evidence type="ECO:0000256" key="3">
    <source>
        <dbReference type="ARBA" id="ARBA00022692"/>
    </source>
</evidence>
<comment type="similarity">
    <text evidence="2 6">Belongs to the band 7/mec-2 family. HflC subfamily.</text>
</comment>
<evidence type="ECO:0000256" key="7">
    <source>
        <dbReference type="SAM" id="Phobius"/>
    </source>
</evidence>
<protein>
    <recommendedName>
        <fullName evidence="6">Protein HflC</fullName>
    </recommendedName>
</protein>
<comment type="subcellular location">
    <subcellularLocation>
        <location evidence="1">Membrane</location>
        <topology evidence="1">Single-pass membrane protein</topology>
    </subcellularLocation>
</comment>
<gene>
    <name evidence="9" type="ORF">AVDCRST_MAG42-1221</name>
</gene>
<dbReference type="EMBL" id="CADCTA010000054">
    <property type="protein sequence ID" value="CAA9232750.1"/>
    <property type="molecule type" value="Genomic_DNA"/>
</dbReference>
<feature type="domain" description="Band 7" evidence="8">
    <location>
        <begin position="38"/>
        <end position="228"/>
    </location>
</feature>
<proteinExistence type="inferred from homology"/>
<sequence length="341" mass="38207">MEMHPNSYVTPAPIRILQHPIMVLIGIVVLFTAMKWGALLFTVHQYETVIVTRFGKAVRTEQSPGLKFKVPFIDKIHRFDNRILAWEGPPTECPTKDKLYIIVDSFARWRISDPLLYYNRLNDERSALSRLDDILISETRTAVASHDLVEIIRVTKGREPLRDKELEQSGTILPTNLPDIALGRGEVEKQITERAREKIADFGIELLDSRFKRSKYNPAVAVKINDRMSSERQQIAARFRSEGKGEAANINGQKESEVASITSGANRNALRIEGEADAEAARIYTAAFGTPAAQDLYLFQRTLGVARAAFQNDTTAVISTNSDLGRILKTMSETVPPAPSR</sequence>
<evidence type="ECO:0000259" key="8">
    <source>
        <dbReference type="SMART" id="SM00244"/>
    </source>
</evidence>
<reference evidence="9" key="1">
    <citation type="submission" date="2020-02" db="EMBL/GenBank/DDBJ databases">
        <authorList>
            <person name="Meier V. D."/>
        </authorList>
    </citation>
    <scope>NUCLEOTIDE SEQUENCE</scope>
    <source>
        <strain evidence="9">AVDCRST_MAG42</strain>
    </source>
</reference>
<dbReference type="SMART" id="SM00244">
    <property type="entry name" value="PHB"/>
    <property type="match status" value="1"/>
</dbReference>
<evidence type="ECO:0000256" key="4">
    <source>
        <dbReference type="ARBA" id="ARBA00022989"/>
    </source>
</evidence>
<dbReference type="PANTHER" id="PTHR42911:SF1">
    <property type="entry name" value="MODULATOR OF FTSH PROTEASE HFLC"/>
    <property type="match status" value="1"/>
</dbReference>
<dbReference type="PIRSF" id="PIRSF005651">
    <property type="entry name" value="HflC"/>
    <property type="match status" value="1"/>
</dbReference>
<dbReference type="CDD" id="cd03405">
    <property type="entry name" value="SPFH_HflC"/>
    <property type="match status" value="1"/>
</dbReference>
<keyword evidence="3 7" id="KW-0812">Transmembrane</keyword>
<comment type="function">
    <text evidence="6">HflC and HflK could regulate a protease.</text>
</comment>
<evidence type="ECO:0000256" key="6">
    <source>
        <dbReference type="PIRNR" id="PIRNR005651"/>
    </source>
</evidence>
<dbReference type="Pfam" id="PF01145">
    <property type="entry name" value="Band_7"/>
    <property type="match status" value="1"/>
</dbReference>
<dbReference type="NCBIfam" id="TIGR01932">
    <property type="entry name" value="hflC"/>
    <property type="match status" value="1"/>
</dbReference>
<dbReference type="SUPFAM" id="SSF117892">
    <property type="entry name" value="Band 7/SPFH domain"/>
    <property type="match status" value="1"/>
</dbReference>
<dbReference type="PANTHER" id="PTHR42911">
    <property type="entry name" value="MODULATOR OF FTSH PROTEASE HFLC"/>
    <property type="match status" value="1"/>
</dbReference>
<organism evidence="9">
    <name type="scientific">uncultured Chthoniobacterales bacterium</name>
    <dbReference type="NCBI Taxonomy" id="1836801"/>
    <lineage>
        <taxon>Bacteria</taxon>
        <taxon>Pseudomonadati</taxon>
        <taxon>Verrucomicrobiota</taxon>
        <taxon>Spartobacteria</taxon>
        <taxon>Chthoniobacterales</taxon>
        <taxon>environmental samples</taxon>
    </lineage>
</organism>
<evidence type="ECO:0000256" key="2">
    <source>
        <dbReference type="ARBA" id="ARBA00007862"/>
    </source>
</evidence>
<feature type="transmembrane region" description="Helical" evidence="7">
    <location>
        <begin position="21"/>
        <end position="43"/>
    </location>
</feature>
<dbReference type="Gene3D" id="3.30.479.30">
    <property type="entry name" value="Band 7 domain"/>
    <property type="match status" value="1"/>
</dbReference>
<dbReference type="AlphaFoldDB" id="A0A6J4HW73"/>
<dbReference type="GO" id="GO:0016020">
    <property type="term" value="C:membrane"/>
    <property type="evidence" value="ECO:0007669"/>
    <property type="project" value="UniProtKB-SubCell"/>
</dbReference>
<evidence type="ECO:0000313" key="9">
    <source>
        <dbReference type="EMBL" id="CAA9232750.1"/>
    </source>
</evidence>
<dbReference type="InterPro" id="IPR036013">
    <property type="entry name" value="Band_7/SPFH_dom_sf"/>
</dbReference>
<evidence type="ECO:0000256" key="5">
    <source>
        <dbReference type="ARBA" id="ARBA00023136"/>
    </source>
</evidence>
<name>A0A6J4HW73_9BACT</name>
<keyword evidence="5 7" id="KW-0472">Membrane</keyword>
<dbReference type="InterPro" id="IPR010200">
    <property type="entry name" value="HflC"/>
</dbReference>